<accession>A0ABY3C8U9</accession>
<gene>
    <name evidence="1" type="ORF">EKO24_013320</name>
</gene>
<dbReference type="EMBL" id="RYFG02000103">
    <property type="protein sequence ID" value="TRW93087.1"/>
    <property type="molecule type" value="Genomic_DNA"/>
</dbReference>
<comment type="caution">
    <text evidence="1">The sequence shown here is derived from an EMBL/GenBank/DDBJ whole genome shotgun (WGS) entry which is preliminary data.</text>
</comment>
<dbReference type="Proteomes" id="UP000733744">
    <property type="component" value="Unassembled WGS sequence"/>
</dbReference>
<evidence type="ECO:0000313" key="2">
    <source>
        <dbReference type="Proteomes" id="UP000733744"/>
    </source>
</evidence>
<name>A0ABY3C8U9_9GAMM</name>
<dbReference type="RefSeq" id="WP_127027522.1">
    <property type="nucleotide sequence ID" value="NZ_RYFG02000103.1"/>
</dbReference>
<keyword evidence="2" id="KW-1185">Reference proteome</keyword>
<dbReference type="Pfam" id="PF10832">
    <property type="entry name" value="YhfG"/>
    <property type="match status" value="1"/>
</dbReference>
<organism evidence="1 2">
    <name type="scientific">Candidatus Methylobacter oryzae</name>
    <dbReference type="NCBI Taxonomy" id="2497749"/>
    <lineage>
        <taxon>Bacteria</taxon>
        <taxon>Pseudomonadati</taxon>
        <taxon>Pseudomonadota</taxon>
        <taxon>Gammaproteobacteria</taxon>
        <taxon>Methylococcales</taxon>
        <taxon>Methylococcaceae</taxon>
        <taxon>Methylobacter</taxon>
    </lineage>
</organism>
<protein>
    <submittedName>
        <fullName evidence="1">DUF2559 family protein</fullName>
    </submittedName>
</protein>
<dbReference type="InterPro" id="IPR022541">
    <property type="entry name" value="YhfG"/>
</dbReference>
<reference evidence="1 2" key="1">
    <citation type="journal article" date="2019" name="Antonie Van Leeuwenhoek">
        <title>Description of 'Ca. Methylobacter oryzae' KRF1, a novel species from the environmentally important Methylobacter clade 2.</title>
        <authorList>
            <person name="Khatri K."/>
            <person name="Mohite J.A."/>
            <person name="Pandit P.S."/>
            <person name="Bahulikar R."/>
            <person name="Rahalkar M.C."/>
        </authorList>
    </citation>
    <scope>NUCLEOTIDE SEQUENCE [LARGE SCALE GENOMIC DNA]</scope>
    <source>
        <strain evidence="1 2">KRF1</strain>
    </source>
</reference>
<proteinExistence type="predicted"/>
<evidence type="ECO:0000313" key="1">
    <source>
        <dbReference type="EMBL" id="TRW93087.1"/>
    </source>
</evidence>
<sequence>MQEKIIKNTSSILPDLNKIKDIETLKSFGSYAEVRLSVEKRIGIRLKSNSWQQLLKRISGLSLVVNNNIEKLIFLLDENKHLKELGSFHEAKKKISTLLGVQIKARSWKQLEISLKSIVVAFRNRDVIDKSAIFETNKIQNFIHSSRLEGIQLNDMPALKMADVIDKYRIKQ</sequence>